<keyword evidence="2 5" id="KW-0548">Nucleotidyltransferase</keyword>
<comment type="function">
    <text evidence="5">Guanylyltransferase that catalyzes the activation of phosphoenolpyruvate (PEP) as enolpyruvoyl-2-diphospho-5'-guanosine, via the condensation of PEP with GTP. It is involved in the biosynthesis of coenzyme F420, a hydride carrier cofactor.</text>
</comment>
<evidence type="ECO:0000313" key="6">
    <source>
        <dbReference type="EMBL" id="PJF35288.1"/>
    </source>
</evidence>
<evidence type="ECO:0000256" key="2">
    <source>
        <dbReference type="ARBA" id="ARBA00022695"/>
    </source>
</evidence>
<protein>
    <recommendedName>
        <fullName evidence="5">Phosphoenolpyruvate guanylyltransferase</fullName>
        <shortName evidence="5">PEP guanylyltransferase</shortName>
        <ecNumber evidence="5">2.7.7.105</ecNumber>
    </recommendedName>
</protein>
<comment type="pathway">
    <text evidence="5">Cofactor biosynthesis; coenzyme F420 biosynthesis.</text>
</comment>
<dbReference type="GO" id="GO:0005525">
    <property type="term" value="F:GTP binding"/>
    <property type="evidence" value="ECO:0007669"/>
    <property type="project" value="UniProtKB-KW"/>
</dbReference>
<dbReference type="PANTHER" id="PTHR40392:SF1">
    <property type="entry name" value="2-PHOSPHO-L-LACTATE GUANYLYLTRANSFERASE"/>
    <property type="match status" value="1"/>
</dbReference>
<evidence type="ECO:0000256" key="3">
    <source>
        <dbReference type="ARBA" id="ARBA00022741"/>
    </source>
</evidence>
<dbReference type="UniPathway" id="UPA00071"/>
<dbReference type="PANTHER" id="PTHR40392">
    <property type="entry name" value="2-PHOSPHO-L-LACTATE GUANYLYLTRANSFERASE"/>
    <property type="match status" value="1"/>
</dbReference>
<gene>
    <name evidence="6" type="primary">cofC</name>
    <name evidence="5" type="synonym">fbiD</name>
    <name evidence="6" type="ORF">CUN49_11335</name>
</gene>
<accession>A0A2M8PCL6</accession>
<sequence length="205" mass="22412">MTTWAIVPVKPFVRAKSRLASVLTPEQREALAERMLRHGLAILSNVPAITGLMVISRDGRVLAIAREYGAQTVQESGTPELNAALMRATELARLRGASSVLVVPADLPLYTVQDIEEVLQLGRYSRTVVLVPDRNEDGTNAMLVNPPALIPYSFGAGSFQRHCELAQQHGATLKVHRSEHLSIDIDTPSDLAFLEEQLGGFSYAR</sequence>
<dbReference type="Proteomes" id="UP000229681">
    <property type="component" value="Unassembled WGS sequence"/>
</dbReference>
<dbReference type="EC" id="2.7.7.105" evidence="5"/>
<evidence type="ECO:0000313" key="7">
    <source>
        <dbReference type="Proteomes" id="UP000229681"/>
    </source>
</evidence>
<evidence type="ECO:0000256" key="4">
    <source>
        <dbReference type="ARBA" id="ARBA00023134"/>
    </source>
</evidence>
<comment type="catalytic activity">
    <reaction evidence="5">
        <text>phosphoenolpyruvate + GTP + H(+) = enolpyruvoyl-2-diphospho-5'-guanosine + diphosphate</text>
        <dbReference type="Rhea" id="RHEA:30519"/>
        <dbReference type="ChEBI" id="CHEBI:15378"/>
        <dbReference type="ChEBI" id="CHEBI:33019"/>
        <dbReference type="ChEBI" id="CHEBI:37565"/>
        <dbReference type="ChEBI" id="CHEBI:58702"/>
        <dbReference type="ChEBI" id="CHEBI:143701"/>
        <dbReference type="EC" id="2.7.7.105"/>
    </reaction>
</comment>
<name>A0A2M8PCL6_9CHLR</name>
<dbReference type="EMBL" id="PGTM01000178">
    <property type="protein sequence ID" value="PJF35288.1"/>
    <property type="molecule type" value="Genomic_DNA"/>
</dbReference>
<comment type="similarity">
    <text evidence="5">Belongs to the CofC family.</text>
</comment>
<evidence type="ECO:0000256" key="1">
    <source>
        <dbReference type="ARBA" id="ARBA00022679"/>
    </source>
</evidence>
<dbReference type="HAMAP" id="MF_02114">
    <property type="entry name" value="CofC"/>
    <property type="match status" value="1"/>
</dbReference>
<reference evidence="6 7" key="1">
    <citation type="submission" date="2017-11" db="EMBL/GenBank/DDBJ databases">
        <title>Evolution of Phototrophy in the Chloroflexi Phylum Driven by Horizontal Gene Transfer.</title>
        <authorList>
            <person name="Ward L.M."/>
            <person name="Hemp J."/>
            <person name="Shih P.M."/>
            <person name="Mcglynn S.E."/>
            <person name="Fischer W."/>
        </authorList>
    </citation>
    <scope>NUCLEOTIDE SEQUENCE [LARGE SCALE GENOMIC DNA]</scope>
    <source>
        <strain evidence="6">JP3_13</strain>
    </source>
</reference>
<organism evidence="6 7">
    <name type="scientific">Candidatus Thermofonsia Clade 1 bacterium</name>
    <dbReference type="NCBI Taxonomy" id="2364210"/>
    <lineage>
        <taxon>Bacteria</taxon>
        <taxon>Bacillati</taxon>
        <taxon>Chloroflexota</taxon>
        <taxon>Candidatus Thermofontia</taxon>
        <taxon>Candidatus Thermofonsia Clade 1</taxon>
    </lineage>
</organism>
<keyword evidence="3 5" id="KW-0547">Nucleotide-binding</keyword>
<evidence type="ECO:0000256" key="5">
    <source>
        <dbReference type="HAMAP-Rule" id="MF_02114"/>
    </source>
</evidence>
<keyword evidence="1 5" id="KW-0808">Transferase</keyword>
<comment type="caution">
    <text evidence="6">The sequence shown here is derived from an EMBL/GenBank/DDBJ whole genome shotgun (WGS) entry which is preliminary data.</text>
</comment>
<dbReference type="SUPFAM" id="SSF53448">
    <property type="entry name" value="Nucleotide-diphospho-sugar transferases"/>
    <property type="match status" value="1"/>
</dbReference>
<proteinExistence type="inferred from homology"/>
<dbReference type="NCBIfam" id="TIGR03552">
    <property type="entry name" value="F420_cofC"/>
    <property type="match status" value="1"/>
</dbReference>
<dbReference type="Gene3D" id="3.90.550.10">
    <property type="entry name" value="Spore Coat Polysaccharide Biosynthesis Protein SpsA, Chain A"/>
    <property type="match status" value="1"/>
</dbReference>
<dbReference type="InterPro" id="IPR029044">
    <property type="entry name" value="Nucleotide-diphossugar_trans"/>
</dbReference>
<dbReference type="GO" id="GO:0043814">
    <property type="term" value="F:phospholactate guanylyltransferase activity"/>
    <property type="evidence" value="ECO:0007669"/>
    <property type="project" value="InterPro"/>
</dbReference>
<dbReference type="InterPro" id="IPR002835">
    <property type="entry name" value="CofC"/>
</dbReference>
<keyword evidence="4 5" id="KW-0342">GTP-binding</keyword>
<dbReference type="Pfam" id="PF01983">
    <property type="entry name" value="CofC"/>
    <property type="match status" value="1"/>
</dbReference>
<dbReference type="AlphaFoldDB" id="A0A2M8PCL6"/>
<dbReference type="GO" id="GO:0052645">
    <property type="term" value="P:F420-0 metabolic process"/>
    <property type="evidence" value="ECO:0007669"/>
    <property type="project" value="UniProtKB-UniRule"/>
</dbReference>